<dbReference type="Proteomes" id="UP001157125">
    <property type="component" value="Unassembled WGS sequence"/>
</dbReference>
<evidence type="ECO:0000256" key="1">
    <source>
        <dbReference type="SAM" id="MobiDB-lite"/>
    </source>
</evidence>
<sequence>MSDSTQDKAKDLTDKAVDSDAERHDPSSPPTDTDALGKDVPHGDGEPRETDGQEDPA</sequence>
<name>A0ABQ6IE56_9MICO</name>
<evidence type="ECO:0000313" key="2">
    <source>
        <dbReference type="EMBL" id="GMA35272.1"/>
    </source>
</evidence>
<dbReference type="RefSeq" id="WP_284327879.1">
    <property type="nucleotide sequence ID" value="NZ_BSUN01000001.1"/>
</dbReference>
<evidence type="ECO:0000313" key="3">
    <source>
        <dbReference type="Proteomes" id="UP001157125"/>
    </source>
</evidence>
<dbReference type="EMBL" id="BSUN01000001">
    <property type="protein sequence ID" value="GMA35272.1"/>
    <property type="molecule type" value="Genomic_DNA"/>
</dbReference>
<proteinExistence type="predicted"/>
<organism evidence="2 3">
    <name type="scientific">Demequina litorisediminis</name>
    <dbReference type="NCBI Taxonomy" id="1849022"/>
    <lineage>
        <taxon>Bacteria</taxon>
        <taxon>Bacillati</taxon>
        <taxon>Actinomycetota</taxon>
        <taxon>Actinomycetes</taxon>
        <taxon>Micrococcales</taxon>
        <taxon>Demequinaceae</taxon>
        <taxon>Demequina</taxon>
    </lineage>
</organism>
<protein>
    <submittedName>
        <fullName evidence="2">Uncharacterized protein</fullName>
    </submittedName>
</protein>
<reference evidence="3" key="1">
    <citation type="journal article" date="2019" name="Int. J. Syst. Evol. Microbiol.">
        <title>The Global Catalogue of Microorganisms (GCM) 10K type strain sequencing project: providing services to taxonomists for standard genome sequencing and annotation.</title>
        <authorList>
            <consortium name="The Broad Institute Genomics Platform"/>
            <consortium name="The Broad Institute Genome Sequencing Center for Infectious Disease"/>
            <person name="Wu L."/>
            <person name="Ma J."/>
        </authorList>
    </citation>
    <scope>NUCLEOTIDE SEQUENCE [LARGE SCALE GENOMIC DNA]</scope>
    <source>
        <strain evidence="3">NBRC 112299</strain>
    </source>
</reference>
<accession>A0ABQ6IE56</accession>
<gene>
    <name evidence="2" type="ORF">GCM10025876_14760</name>
</gene>
<comment type="caution">
    <text evidence="2">The sequence shown here is derived from an EMBL/GenBank/DDBJ whole genome shotgun (WGS) entry which is preliminary data.</text>
</comment>
<feature type="compositionally biased region" description="Basic and acidic residues" evidence="1">
    <location>
        <begin position="35"/>
        <end position="51"/>
    </location>
</feature>
<keyword evidence="3" id="KW-1185">Reference proteome</keyword>
<feature type="region of interest" description="Disordered" evidence="1">
    <location>
        <begin position="1"/>
        <end position="57"/>
    </location>
</feature>
<feature type="compositionally biased region" description="Basic and acidic residues" evidence="1">
    <location>
        <begin position="1"/>
        <end position="26"/>
    </location>
</feature>